<evidence type="ECO:0000313" key="2">
    <source>
        <dbReference type="EMBL" id="ELY82514.1"/>
    </source>
</evidence>
<organism evidence="2 3">
    <name type="scientific">Natrinema gari JCM 14663</name>
    <dbReference type="NCBI Taxonomy" id="1230459"/>
    <lineage>
        <taxon>Archaea</taxon>
        <taxon>Methanobacteriati</taxon>
        <taxon>Methanobacteriota</taxon>
        <taxon>Stenosarchaea group</taxon>
        <taxon>Halobacteria</taxon>
        <taxon>Halobacteriales</taxon>
        <taxon>Natrialbaceae</taxon>
        <taxon>Natrinema</taxon>
    </lineage>
</organism>
<dbReference type="AlphaFoldDB" id="L9Z850"/>
<gene>
    <name evidence="2" type="ORF">C486_04750</name>
</gene>
<protein>
    <submittedName>
        <fullName evidence="2">Uncharacterized protein</fullName>
    </submittedName>
</protein>
<dbReference type="EMBL" id="AOIJ01000037">
    <property type="protein sequence ID" value="ELY82514.1"/>
    <property type="molecule type" value="Genomic_DNA"/>
</dbReference>
<sequence length="112" mass="11814">TVTNIDAGLYTEGGLDTSNDEAFVKELEPGESATIPFDISASMDATVETHPVELDFEYDTARGETVLSDVYTHPIDVEPGSDDGGGFPSLIVGLLGVLAVTGIGIGLWLRRD</sequence>
<dbReference type="PATRIC" id="fig|1230459.4.peg.949"/>
<feature type="transmembrane region" description="Helical" evidence="1">
    <location>
        <begin position="87"/>
        <end position="109"/>
    </location>
</feature>
<keyword evidence="1" id="KW-1133">Transmembrane helix</keyword>
<evidence type="ECO:0000256" key="1">
    <source>
        <dbReference type="SAM" id="Phobius"/>
    </source>
</evidence>
<comment type="caution">
    <text evidence="2">The sequence shown here is derived from an EMBL/GenBank/DDBJ whole genome shotgun (WGS) entry which is preliminary data.</text>
</comment>
<name>L9Z850_9EURY</name>
<reference evidence="2 3" key="1">
    <citation type="journal article" date="2014" name="PLoS Genet.">
        <title>Phylogenetically driven sequencing of extremely halophilic archaea reveals strategies for static and dynamic osmo-response.</title>
        <authorList>
            <person name="Becker E.A."/>
            <person name="Seitzer P.M."/>
            <person name="Tritt A."/>
            <person name="Larsen D."/>
            <person name="Krusor M."/>
            <person name="Yao A.I."/>
            <person name="Wu D."/>
            <person name="Madern D."/>
            <person name="Eisen J.A."/>
            <person name="Darling A.E."/>
            <person name="Facciotti M.T."/>
        </authorList>
    </citation>
    <scope>NUCLEOTIDE SEQUENCE [LARGE SCALE GENOMIC DNA]</scope>
    <source>
        <strain evidence="2 3">JCM 14663</strain>
    </source>
</reference>
<proteinExistence type="predicted"/>
<evidence type="ECO:0000313" key="3">
    <source>
        <dbReference type="Proteomes" id="UP000011592"/>
    </source>
</evidence>
<keyword evidence="3" id="KW-1185">Reference proteome</keyword>
<dbReference type="RefSeq" id="WP_008453504.1">
    <property type="nucleotide sequence ID" value="NZ_AOIJ01000037.1"/>
</dbReference>
<accession>L9Z850</accession>
<feature type="non-terminal residue" evidence="2">
    <location>
        <position position="1"/>
    </location>
</feature>
<keyword evidence="1" id="KW-0472">Membrane</keyword>
<dbReference type="Proteomes" id="UP000011592">
    <property type="component" value="Unassembled WGS sequence"/>
</dbReference>
<keyword evidence="1" id="KW-0812">Transmembrane</keyword>